<reference evidence="2 3" key="1">
    <citation type="journal article" date="2024" name="Nat. Commun.">
        <title>Phylogenomics reveals the evolutionary origins of lichenization in chlorophyte algae.</title>
        <authorList>
            <person name="Puginier C."/>
            <person name="Libourel C."/>
            <person name="Otte J."/>
            <person name="Skaloud P."/>
            <person name="Haon M."/>
            <person name="Grisel S."/>
            <person name="Petersen M."/>
            <person name="Berrin J.G."/>
            <person name="Delaux P.M."/>
            <person name="Dal Grande F."/>
            <person name="Keller J."/>
        </authorList>
    </citation>
    <scope>NUCLEOTIDE SEQUENCE [LARGE SCALE GENOMIC DNA]</scope>
    <source>
        <strain evidence="2 3">SAG 245.80</strain>
    </source>
</reference>
<evidence type="ECO:0000313" key="3">
    <source>
        <dbReference type="Proteomes" id="UP001445335"/>
    </source>
</evidence>
<comment type="caution">
    <text evidence="2">The sequence shown here is derived from an EMBL/GenBank/DDBJ whole genome shotgun (WGS) entry which is preliminary data.</text>
</comment>
<feature type="coiled-coil region" evidence="1">
    <location>
        <begin position="15"/>
        <end position="67"/>
    </location>
</feature>
<dbReference type="EMBL" id="JALJOU010000037">
    <property type="protein sequence ID" value="KAK9833346.1"/>
    <property type="molecule type" value="Genomic_DNA"/>
</dbReference>
<sequence length="118" mass="12431">MAAVVAERECIARAIVEQEAELARLGQQLQQVEADKRAALSEKEADAARLQEANLALEAQAADAQRTANALDACLTEASEKLTVVQCDAAAQAEEFERAGRGSGSRCCQGRCHCQGGG</sequence>
<dbReference type="AlphaFoldDB" id="A0AAW1RIQ7"/>
<dbReference type="Proteomes" id="UP001445335">
    <property type="component" value="Unassembled WGS sequence"/>
</dbReference>
<evidence type="ECO:0000256" key="1">
    <source>
        <dbReference type="SAM" id="Coils"/>
    </source>
</evidence>
<accession>A0AAW1RIQ7</accession>
<evidence type="ECO:0000313" key="2">
    <source>
        <dbReference type="EMBL" id="KAK9833346.1"/>
    </source>
</evidence>
<protein>
    <submittedName>
        <fullName evidence="2">Uncharacterized protein</fullName>
    </submittedName>
</protein>
<name>A0AAW1RIQ7_9CHLO</name>
<proteinExistence type="predicted"/>
<organism evidence="2 3">
    <name type="scientific">Elliptochloris bilobata</name>
    <dbReference type="NCBI Taxonomy" id="381761"/>
    <lineage>
        <taxon>Eukaryota</taxon>
        <taxon>Viridiplantae</taxon>
        <taxon>Chlorophyta</taxon>
        <taxon>core chlorophytes</taxon>
        <taxon>Trebouxiophyceae</taxon>
        <taxon>Trebouxiophyceae incertae sedis</taxon>
        <taxon>Elliptochloris clade</taxon>
        <taxon>Elliptochloris</taxon>
    </lineage>
</organism>
<keyword evidence="3" id="KW-1185">Reference proteome</keyword>
<keyword evidence="1" id="KW-0175">Coiled coil</keyword>
<gene>
    <name evidence="2" type="ORF">WJX81_008701</name>
</gene>